<dbReference type="CDD" id="cd03506">
    <property type="entry name" value="Delta6-FADS-like"/>
    <property type="match status" value="1"/>
</dbReference>
<keyword evidence="1" id="KW-0175">Coiled coil</keyword>
<dbReference type="AlphaFoldDB" id="A0A939PMW2"/>
<dbReference type="Proteomes" id="UP000669179">
    <property type="component" value="Unassembled WGS sequence"/>
</dbReference>
<dbReference type="GO" id="GO:0008610">
    <property type="term" value="P:lipid biosynthetic process"/>
    <property type="evidence" value="ECO:0007669"/>
    <property type="project" value="UniProtKB-ARBA"/>
</dbReference>
<keyword evidence="4" id="KW-1185">Reference proteome</keyword>
<gene>
    <name evidence="3" type="ORF">J4573_52230</name>
</gene>
<dbReference type="PANTHER" id="PTHR19353:SF19">
    <property type="entry name" value="DELTA(5) FATTY ACID DESATURASE C-RELATED"/>
    <property type="match status" value="1"/>
</dbReference>
<feature type="domain" description="Fatty acid desaturase" evidence="2">
    <location>
        <begin position="69"/>
        <end position="334"/>
    </location>
</feature>
<dbReference type="EMBL" id="JAGEOJ010000041">
    <property type="protein sequence ID" value="MBO2455726.1"/>
    <property type="molecule type" value="Genomic_DNA"/>
</dbReference>
<dbReference type="GO" id="GO:0016717">
    <property type="term" value="F:oxidoreductase activity, acting on paired donors, with oxidation of a pair of donors resulting in the reduction of molecular oxygen to two molecules of water"/>
    <property type="evidence" value="ECO:0007669"/>
    <property type="project" value="TreeGrafter"/>
</dbReference>
<comment type="caution">
    <text evidence="3">The sequence shown here is derived from an EMBL/GenBank/DDBJ whole genome shotgun (WGS) entry which is preliminary data.</text>
</comment>
<protein>
    <submittedName>
        <fullName evidence="3">Acyl-CoA desaturase</fullName>
    </submittedName>
</protein>
<dbReference type="GO" id="GO:0016020">
    <property type="term" value="C:membrane"/>
    <property type="evidence" value="ECO:0007669"/>
    <property type="project" value="TreeGrafter"/>
</dbReference>
<reference evidence="3" key="1">
    <citation type="submission" date="2021-03" db="EMBL/GenBank/DDBJ databases">
        <authorList>
            <person name="Kanchanasin P."/>
            <person name="Saeng-In P."/>
            <person name="Phongsopitanun W."/>
            <person name="Yuki M."/>
            <person name="Kudo T."/>
            <person name="Ohkuma M."/>
            <person name="Tanasupawat S."/>
        </authorList>
    </citation>
    <scope>NUCLEOTIDE SEQUENCE</scope>
    <source>
        <strain evidence="3">GKU 128</strain>
    </source>
</reference>
<evidence type="ECO:0000256" key="1">
    <source>
        <dbReference type="SAM" id="Coils"/>
    </source>
</evidence>
<organism evidence="3 4">
    <name type="scientific">Actinomadura barringtoniae</name>
    <dbReference type="NCBI Taxonomy" id="1427535"/>
    <lineage>
        <taxon>Bacteria</taxon>
        <taxon>Bacillati</taxon>
        <taxon>Actinomycetota</taxon>
        <taxon>Actinomycetes</taxon>
        <taxon>Streptosporangiales</taxon>
        <taxon>Thermomonosporaceae</taxon>
        <taxon>Actinomadura</taxon>
    </lineage>
</organism>
<dbReference type="Pfam" id="PF00487">
    <property type="entry name" value="FA_desaturase"/>
    <property type="match status" value="1"/>
</dbReference>
<evidence type="ECO:0000259" key="2">
    <source>
        <dbReference type="Pfam" id="PF00487"/>
    </source>
</evidence>
<proteinExistence type="predicted"/>
<feature type="coiled-coil region" evidence="1">
    <location>
        <begin position="9"/>
        <end position="36"/>
    </location>
</feature>
<sequence length="356" mass="40625">MPSTSTSTARLTRADYDELGRELDKLRQEVTDDLGEADARYIRRLIAAQRGLEVAARAVLMFSSRRWAWWTGTAALSVAKILENMEIGHNVLHGQWDWMRDEKIHSTTWEWDTACPADQWKHSHNVVHHTFTNVLGKDRDVGYGILRVAPEQEWHPVYLAQPLYNLLLAMLYEYGIALHDLAPELVESGEKTQEEFDRQLKEIGHKVGRQFLKDYVAFPLLAGPNALPVLLADLTANTIRNVWAHTVIFCGHFPGGIEVFEERQLEGETRGEWYVRQLLGSGNISGGRLLHLMTGNLSHQIEHHLFPDLPSNRYARIAPQVRELCRKYDLPYRTGGLGRQVAGHWRKIVRLAFPGG</sequence>
<dbReference type="PANTHER" id="PTHR19353">
    <property type="entry name" value="FATTY ACID DESATURASE 2"/>
    <property type="match status" value="1"/>
</dbReference>
<name>A0A939PMW2_9ACTN</name>
<dbReference type="RefSeq" id="WP_208263950.1">
    <property type="nucleotide sequence ID" value="NZ_JAGEOJ010000041.1"/>
</dbReference>
<evidence type="ECO:0000313" key="3">
    <source>
        <dbReference type="EMBL" id="MBO2455726.1"/>
    </source>
</evidence>
<dbReference type="InterPro" id="IPR012171">
    <property type="entry name" value="Fatty_acid_desaturase"/>
</dbReference>
<accession>A0A939PMW2</accession>
<evidence type="ECO:0000313" key="4">
    <source>
        <dbReference type="Proteomes" id="UP000669179"/>
    </source>
</evidence>
<dbReference type="InterPro" id="IPR005804">
    <property type="entry name" value="FA_desaturase_dom"/>
</dbReference>